<dbReference type="Proteomes" id="UP000011083">
    <property type="component" value="Unassembled WGS sequence"/>
</dbReference>
<dbReference type="RefSeq" id="XP_004345911.1">
    <property type="nucleotide sequence ID" value="XM_004345861.1"/>
</dbReference>
<gene>
    <name evidence="3" type="ORF">ACA1_183010</name>
</gene>
<reference evidence="3 4" key="1">
    <citation type="journal article" date="2013" name="Genome Biol.">
        <title>Genome of Acanthamoeba castellanii highlights extensive lateral gene transfer and early evolution of tyrosine kinase signaling.</title>
        <authorList>
            <person name="Clarke M."/>
            <person name="Lohan A.J."/>
            <person name="Liu B."/>
            <person name="Lagkouvardos I."/>
            <person name="Roy S."/>
            <person name="Zafar N."/>
            <person name="Bertelli C."/>
            <person name="Schilde C."/>
            <person name="Kianianmomeni A."/>
            <person name="Burglin T.R."/>
            <person name="Frech C."/>
            <person name="Turcotte B."/>
            <person name="Kopec K.O."/>
            <person name="Synnott J.M."/>
            <person name="Choo C."/>
            <person name="Paponov I."/>
            <person name="Finkler A."/>
            <person name="Soon Heng Tan C."/>
            <person name="Hutchins A.P."/>
            <person name="Weinmeier T."/>
            <person name="Rattei T."/>
            <person name="Chu J.S."/>
            <person name="Gimenez G."/>
            <person name="Irimia M."/>
            <person name="Rigden D.J."/>
            <person name="Fitzpatrick D.A."/>
            <person name="Lorenzo-Morales J."/>
            <person name="Bateman A."/>
            <person name="Chiu C.H."/>
            <person name="Tang P."/>
            <person name="Hegemann P."/>
            <person name="Fromm H."/>
            <person name="Raoult D."/>
            <person name="Greub G."/>
            <person name="Miranda-Saavedra D."/>
            <person name="Chen N."/>
            <person name="Nash P."/>
            <person name="Ginger M.L."/>
            <person name="Horn M."/>
            <person name="Schaap P."/>
            <person name="Caler L."/>
            <person name="Loftus B."/>
        </authorList>
    </citation>
    <scope>NUCLEOTIDE SEQUENCE [LARGE SCALE GENOMIC DNA]</scope>
    <source>
        <strain evidence="3 4">Neff</strain>
    </source>
</reference>
<dbReference type="InterPro" id="IPR045307">
    <property type="entry name" value="ADCK1_dom"/>
</dbReference>
<dbReference type="STRING" id="1257118.L8H7Z3"/>
<dbReference type="InterPro" id="IPR004147">
    <property type="entry name" value="ABC1_dom"/>
</dbReference>
<dbReference type="EMBL" id="KB007904">
    <property type="protein sequence ID" value="ELR21367.1"/>
    <property type="molecule type" value="Genomic_DNA"/>
</dbReference>
<dbReference type="PANTHER" id="PTHR43173">
    <property type="entry name" value="ABC1 FAMILY PROTEIN"/>
    <property type="match status" value="1"/>
</dbReference>
<dbReference type="InterPro" id="IPR011009">
    <property type="entry name" value="Kinase-like_dom_sf"/>
</dbReference>
<evidence type="ECO:0000256" key="1">
    <source>
        <dbReference type="ARBA" id="ARBA00009670"/>
    </source>
</evidence>
<sequence length="392" mass="45702">MKRKRSFSFLEEQPIAAASLAQVHRGWLADGTQVAVKVQYPDFERLTWGDLFSIEAAAQAIAWFFPDFQFSWVVGEFEKNLEMEMDFVNEAKNAERIAHNFAHNKQIYVPKIYWNMTRRKVLCMEFIHGAKITDVPKLDQMGINKREVAQLLHELFCEQIFVHGFIHSDPHPGNILIRHLPSSPTHPQLVLLDHGLYRTLDEQFRLDYCHLWKAIFTGNREAVEKYSRRMGAGEHHEIFSVILTFRPLDTGKTGPALVKDSEMSVAQVRLIRSQMRERNFQTVLSELLENMDRQLLLVLRTNNLIRSIIKDLEEGGSVDRFLVMARYAIRGLYHRHDNSLSLPRRLRGVVESTKFEARLQILSLVIHLYQWWTRVVSWFYSFPASPVPVLDS</sequence>
<dbReference type="KEGG" id="acan:ACA1_183010"/>
<evidence type="ECO:0000313" key="3">
    <source>
        <dbReference type="EMBL" id="ELR21367.1"/>
    </source>
</evidence>
<dbReference type="PANTHER" id="PTHR43173:SF28">
    <property type="entry name" value="AARF DOMAIN CONTAINING KINASE 5"/>
    <property type="match status" value="1"/>
</dbReference>
<dbReference type="InterPro" id="IPR051130">
    <property type="entry name" value="Mito_struct-func_regulator"/>
</dbReference>
<dbReference type="OMA" id="ANMMVRV"/>
<keyword evidence="3" id="KW-0808">Transferase</keyword>
<dbReference type="Gene3D" id="1.10.510.10">
    <property type="entry name" value="Transferase(Phosphotransferase) domain 1"/>
    <property type="match status" value="1"/>
</dbReference>
<dbReference type="GO" id="GO:0016301">
    <property type="term" value="F:kinase activity"/>
    <property type="evidence" value="ECO:0007669"/>
    <property type="project" value="UniProtKB-KW"/>
</dbReference>
<keyword evidence="3" id="KW-0418">Kinase</keyword>
<comment type="similarity">
    <text evidence="1">Belongs to the protein kinase superfamily. ADCK protein kinase family.</text>
</comment>
<evidence type="ECO:0000259" key="2">
    <source>
        <dbReference type="Pfam" id="PF03109"/>
    </source>
</evidence>
<dbReference type="AlphaFoldDB" id="L8H7Z3"/>
<proteinExistence type="inferred from homology"/>
<feature type="domain" description="ABC1 atypical kinase-like" evidence="2">
    <location>
        <begin position="4"/>
        <end position="226"/>
    </location>
</feature>
<evidence type="ECO:0000313" key="4">
    <source>
        <dbReference type="Proteomes" id="UP000011083"/>
    </source>
</evidence>
<dbReference type="GeneID" id="14922259"/>
<name>L8H7Z3_ACACF</name>
<dbReference type="Pfam" id="PF03109">
    <property type="entry name" value="ABC1"/>
    <property type="match status" value="1"/>
</dbReference>
<keyword evidence="4" id="KW-1185">Reference proteome</keyword>
<protein>
    <submittedName>
        <fullName evidence="3">AarF domain containing kinase 5, putative</fullName>
    </submittedName>
</protein>
<dbReference type="VEuPathDB" id="AmoebaDB:ACA1_183010"/>
<dbReference type="CDD" id="cd13969">
    <property type="entry name" value="ADCK1-like"/>
    <property type="match status" value="1"/>
</dbReference>
<organism evidence="3 4">
    <name type="scientific">Acanthamoeba castellanii (strain ATCC 30010 / Neff)</name>
    <dbReference type="NCBI Taxonomy" id="1257118"/>
    <lineage>
        <taxon>Eukaryota</taxon>
        <taxon>Amoebozoa</taxon>
        <taxon>Discosea</taxon>
        <taxon>Longamoebia</taxon>
        <taxon>Centramoebida</taxon>
        <taxon>Acanthamoebidae</taxon>
        <taxon>Acanthamoeba</taxon>
    </lineage>
</organism>
<dbReference type="OrthoDB" id="427480at2759"/>
<dbReference type="SUPFAM" id="SSF56112">
    <property type="entry name" value="Protein kinase-like (PK-like)"/>
    <property type="match status" value="1"/>
</dbReference>
<accession>L8H7Z3</accession>